<protein>
    <submittedName>
        <fullName evidence="1">Uncharacterized protein</fullName>
    </submittedName>
</protein>
<reference evidence="1" key="1">
    <citation type="journal article" date="2023" name="Mol. Biol. Evol.">
        <title>Third-Generation Sequencing Reveals the Adaptive Role of the Epigenome in Three Deep-Sea Polychaetes.</title>
        <authorList>
            <person name="Perez M."/>
            <person name="Aroh O."/>
            <person name="Sun Y."/>
            <person name="Lan Y."/>
            <person name="Juniper S.K."/>
            <person name="Young C.R."/>
            <person name="Angers B."/>
            <person name="Qian P.Y."/>
        </authorList>
    </citation>
    <scope>NUCLEOTIDE SEQUENCE</scope>
    <source>
        <strain evidence="1">P08H-3</strain>
    </source>
</reference>
<dbReference type="Proteomes" id="UP001208570">
    <property type="component" value="Unassembled WGS sequence"/>
</dbReference>
<dbReference type="EMBL" id="JAODUP010000401">
    <property type="protein sequence ID" value="KAK2150534.1"/>
    <property type="molecule type" value="Genomic_DNA"/>
</dbReference>
<gene>
    <name evidence="1" type="ORF">LSH36_401g00005</name>
</gene>
<name>A0AAD9N195_9ANNE</name>
<keyword evidence="2" id="KW-1185">Reference proteome</keyword>
<sequence length="79" mass="9476">MSKAEAIKKYLKVKDLQPKDTSQQEDVCRTDSQSESWYNIYRENPFIRRSFIQFMFTSVTTKEKIIFSFIIFISKHKSL</sequence>
<dbReference type="AlphaFoldDB" id="A0AAD9N195"/>
<organism evidence="1 2">
    <name type="scientific">Paralvinella palmiformis</name>
    <dbReference type="NCBI Taxonomy" id="53620"/>
    <lineage>
        <taxon>Eukaryota</taxon>
        <taxon>Metazoa</taxon>
        <taxon>Spiralia</taxon>
        <taxon>Lophotrochozoa</taxon>
        <taxon>Annelida</taxon>
        <taxon>Polychaeta</taxon>
        <taxon>Sedentaria</taxon>
        <taxon>Canalipalpata</taxon>
        <taxon>Terebellida</taxon>
        <taxon>Terebelliformia</taxon>
        <taxon>Alvinellidae</taxon>
        <taxon>Paralvinella</taxon>
    </lineage>
</organism>
<comment type="caution">
    <text evidence="1">The sequence shown here is derived from an EMBL/GenBank/DDBJ whole genome shotgun (WGS) entry which is preliminary data.</text>
</comment>
<evidence type="ECO:0000313" key="2">
    <source>
        <dbReference type="Proteomes" id="UP001208570"/>
    </source>
</evidence>
<evidence type="ECO:0000313" key="1">
    <source>
        <dbReference type="EMBL" id="KAK2150534.1"/>
    </source>
</evidence>
<accession>A0AAD9N195</accession>
<proteinExistence type="predicted"/>